<dbReference type="Proteomes" id="UP000765509">
    <property type="component" value="Unassembled WGS sequence"/>
</dbReference>
<keyword evidence="2" id="KW-1185">Reference proteome</keyword>
<protein>
    <submittedName>
        <fullName evidence="1">Uncharacterized protein</fullName>
    </submittedName>
</protein>
<reference evidence="1" key="1">
    <citation type="submission" date="2021-03" db="EMBL/GenBank/DDBJ databases">
        <title>Draft genome sequence of rust myrtle Austropuccinia psidii MF-1, a brazilian biotype.</title>
        <authorList>
            <person name="Quecine M.C."/>
            <person name="Pachon D.M.R."/>
            <person name="Bonatelli M.L."/>
            <person name="Correr F.H."/>
            <person name="Franceschini L.M."/>
            <person name="Leite T.F."/>
            <person name="Margarido G.R.A."/>
            <person name="Almeida C.A."/>
            <person name="Ferrarezi J.A."/>
            <person name="Labate C.A."/>
        </authorList>
    </citation>
    <scope>NUCLEOTIDE SEQUENCE</scope>
    <source>
        <strain evidence="1">MF-1</strain>
    </source>
</reference>
<name>A0A9Q3BLX5_9BASI</name>
<comment type="caution">
    <text evidence="1">The sequence shown here is derived from an EMBL/GenBank/DDBJ whole genome shotgun (WGS) entry which is preliminary data.</text>
</comment>
<dbReference type="EMBL" id="AVOT02001516">
    <property type="protein sequence ID" value="MBW0467205.1"/>
    <property type="molecule type" value="Genomic_DNA"/>
</dbReference>
<evidence type="ECO:0000313" key="1">
    <source>
        <dbReference type="EMBL" id="MBW0467205.1"/>
    </source>
</evidence>
<proteinExistence type="predicted"/>
<sequence>MEASWEEVRITTKKIFIQKMAWMELMKEIKGWNPNRNFKLLEERSTRIKEDQEAIQAIEVSQHMEEASHIQVPQYMEEEVLSSTQQYSSSKP</sequence>
<organism evidence="1 2">
    <name type="scientific">Austropuccinia psidii MF-1</name>
    <dbReference type="NCBI Taxonomy" id="1389203"/>
    <lineage>
        <taxon>Eukaryota</taxon>
        <taxon>Fungi</taxon>
        <taxon>Dikarya</taxon>
        <taxon>Basidiomycota</taxon>
        <taxon>Pucciniomycotina</taxon>
        <taxon>Pucciniomycetes</taxon>
        <taxon>Pucciniales</taxon>
        <taxon>Sphaerophragmiaceae</taxon>
        <taxon>Austropuccinia</taxon>
    </lineage>
</organism>
<evidence type="ECO:0000313" key="2">
    <source>
        <dbReference type="Proteomes" id="UP000765509"/>
    </source>
</evidence>
<dbReference type="AlphaFoldDB" id="A0A9Q3BLX5"/>
<accession>A0A9Q3BLX5</accession>
<gene>
    <name evidence="1" type="ORF">O181_006920</name>
</gene>